<feature type="compositionally biased region" description="Basic and acidic residues" evidence="1">
    <location>
        <begin position="480"/>
        <end position="492"/>
    </location>
</feature>
<feature type="compositionally biased region" description="Basic and acidic residues" evidence="1">
    <location>
        <begin position="1695"/>
        <end position="1711"/>
    </location>
</feature>
<feature type="region of interest" description="Disordered" evidence="1">
    <location>
        <begin position="1"/>
        <end position="50"/>
    </location>
</feature>
<feature type="region of interest" description="Disordered" evidence="1">
    <location>
        <begin position="1534"/>
        <end position="1556"/>
    </location>
</feature>
<feature type="compositionally biased region" description="Basic and acidic residues" evidence="1">
    <location>
        <begin position="26"/>
        <end position="42"/>
    </location>
</feature>
<dbReference type="RefSeq" id="XP_014255739.1">
    <property type="nucleotide sequence ID" value="XM_014400253.2"/>
</dbReference>
<feature type="region of interest" description="Disordered" evidence="1">
    <location>
        <begin position="888"/>
        <end position="925"/>
    </location>
</feature>
<feature type="compositionally biased region" description="Low complexity" evidence="1">
    <location>
        <begin position="1755"/>
        <end position="1773"/>
    </location>
</feature>
<protein>
    <submittedName>
        <fullName evidence="2">Uncharacterized protein</fullName>
    </submittedName>
</protein>
<dbReference type="GeneID" id="106670168"/>
<feature type="region of interest" description="Disordered" evidence="1">
    <location>
        <begin position="1692"/>
        <end position="1715"/>
    </location>
</feature>
<evidence type="ECO:0000313" key="2">
    <source>
        <dbReference type="EnsemblMetazoa" id="XP_014255739.1"/>
    </source>
</evidence>
<dbReference type="EnsemblMetazoa" id="XM_014400253.2">
    <property type="protein sequence ID" value="XP_014255739.1"/>
    <property type="gene ID" value="LOC106670168"/>
</dbReference>
<reference evidence="2" key="1">
    <citation type="submission" date="2022-01" db="UniProtKB">
        <authorList>
            <consortium name="EnsemblMetazoa"/>
        </authorList>
    </citation>
    <scope>IDENTIFICATION</scope>
</reference>
<feature type="compositionally biased region" description="Basic and acidic residues" evidence="1">
    <location>
        <begin position="1425"/>
        <end position="1439"/>
    </location>
</feature>
<evidence type="ECO:0000313" key="3">
    <source>
        <dbReference type="Proteomes" id="UP000494040"/>
    </source>
</evidence>
<dbReference type="Proteomes" id="UP000494040">
    <property type="component" value="Unassembled WGS sequence"/>
</dbReference>
<accession>A0A8I6S248</accession>
<feature type="compositionally biased region" description="Polar residues" evidence="1">
    <location>
        <begin position="467"/>
        <end position="478"/>
    </location>
</feature>
<dbReference type="OrthoDB" id="6625482at2759"/>
<organism evidence="2 3">
    <name type="scientific">Cimex lectularius</name>
    <name type="common">Bed bug</name>
    <name type="synonym">Acanthia lectularia</name>
    <dbReference type="NCBI Taxonomy" id="79782"/>
    <lineage>
        <taxon>Eukaryota</taxon>
        <taxon>Metazoa</taxon>
        <taxon>Ecdysozoa</taxon>
        <taxon>Arthropoda</taxon>
        <taxon>Hexapoda</taxon>
        <taxon>Insecta</taxon>
        <taxon>Pterygota</taxon>
        <taxon>Neoptera</taxon>
        <taxon>Paraneoptera</taxon>
        <taxon>Hemiptera</taxon>
        <taxon>Heteroptera</taxon>
        <taxon>Panheteroptera</taxon>
        <taxon>Cimicomorpha</taxon>
        <taxon>Cimicidae</taxon>
        <taxon>Cimex</taxon>
    </lineage>
</organism>
<feature type="compositionally biased region" description="Polar residues" evidence="1">
    <location>
        <begin position="971"/>
        <end position="989"/>
    </location>
</feature>
<feature type="region of interest" description="Disordered" evidence="1">
    <location>
        <begin position="1728"/>
        <end position="1779"/>
    </location>
</feature>
<feature type="compositionally biased region" description="Basic and acidic residues" evidence="1">
    <location>
        <begin position="125"/>
        <end position="143"/>
    </location>
</feature>
<feature type="region of interest" description="Disordered" evidence="1">
    <location>
        <begin position="467"/>
        <end position="502"/>
    </location>
</feature>
<evidence type="ECO:0000256" key="1">
    <source>
        <dbReference type="SAM" id="MobiDB-lite"/>
    </source>
</evidence>
<feature type="compositionally biased region" description="Polar residues" evidence="1">
    <location>
        <begin position="1"/>
        <end position="17"/>
    </location>
</feature>
<feature type="compositionally biased region" description="Polar residues" evidence="1">
    <location>
        <begin position="899"/>
        <end position="920"/>
    </location>
</feature>
<feature type="region of interest" description="Disordered" evidence="1">
    <location>
        <begin position="717"/>
        <end position="769"/>
    </location>
</feature>
<feature type="region of interest" description="Disordered" evidence="1">
    <location>
        <begin position="1420"/>
        <end position="1447"/>
    </location>
</feature>
<feature type="compositionally biased region" description="Basic and acidic residues" evidence="1">
    <location>
        <begin position="749"/>
        <end position="769"/>
    </location>
</feature>
<dbReference type="KEGG" id="clec:106670168"/>
<keyword evidence="3" id="KW-1185">Reference proteome</keyword>
<feature type="region of interest" description="Disordered" evidence="1">
    <location>
        <begin position="113"/>
        <end position="149"/>
    </location>
</feature>
<feature type="region of interest" description="Disordered" evidence="1">
    <location>
        <begin position="970"/>
        <end position="991"/>
    </location>
</feature>
<feature type="region of interest" description="Disordered" evidence="1">
    <location>
        <begin position="1635"/>
        <end position="1659"/>
    </location>
</feature>
<sequence>MSSKESTVSRARTSRSQEGPAVVRIKRYDRPSSADKKPRSGDSKVVTFLPEMPIPEDVMMRYEYELSRRKGLEPPRKSKSHPKKSEDNLNIDENFMDIKNKITEMGSKLKEVEGKLAQRSMPKVELLRKPSKSDSHFNIHDKGPTQMYKPGGYSESIGERPPRMVFHTSIIPETTLKNTDPLRASRITSSAEVDKVIRSIRTEIENWKKKKLNFQGKLNFDEEITSDMPAADIREEAERDAERAVSTAPSKCQTDSCQSEASCSLPKFRSVSRPSSENPVSFSRHIDVVSRNSSSSTGEKFSHHSHYPLDKYLSKDVLADLPQINDLALGENRTKQHELFGTLSILTKELERLKGPVLRRSVSDITTNSIGDSESCYTEELVETQFRKATYAFRKKNPHDVHRKKSHFTIVNQHSDRTTKVHLSKENDNFRSPYQREAMLTGYSSPSPPLLRSAEMPSTSYQNFDMRTQTYERPQQYTPRYDEKDYNRDSRQYRTCRSPVSPVPMTPGYDNYYSTTAQPGTATSQAHNYPMWSANSNGYPVSQENSVATPYRPDSYNRHRMHRHTPHEAGYHENVPRIRSPAVRQEPQRQSPRANLSFKTEQILIPPVPCGKMTSQMFNELRTPSNNMHSQLNSKPVQDVCVNTDFINSSVYSFKSKFDIVEKEEVKPSNKTFGVQQLPKLSIRPQLVTQVGPNVNIWPHRVSKSKNNVGVFELVHPPASQEQKSEDKTNKIQNFQPKTVPNCPRTNKKRDILTEEKPEESTPKQKDEPKLLRVAEQFCNTLSVKKQQEFVELKTSMQNLLACVNDLYENQLYTMEELQKASLGSNHNSEDLPRRMNMVADLLEDEIGKFGTQNKDHYERLGRVMNVLVDDIQTTLNAVDGQRNIIRSQQTDSKEIPKTSANTGRTQLRRGSSQAGLTTFNEEEKRTLRSYEGDLKSNDYKTQKNLELRLSRIEKLFEINKSLKEIIAETSPDTTETYDSTPQEDTTSYDLDASKSELSMDKSFSEKLVEEKLNETFIVDEENKKVGTGDPDEEYLKELKTKADNILDVFLKKPKGIKLERELHDNQRQIFTLPSVPQALPISPKQPNKDIFKEIERLTVELSLCNKRDVQVETDPNELCAIALQNAELKDKIDSPSLFALTKPKETQTDPIIDLITEQTSVFPEQPVTGSSCVKEMVEPVVKQSVQAVIEPEPSTSAQNPAKIVALLQKLPEFLQSTAQADAARTCQSLPEFPLAIRPFLKEEETHSLPPSRLSPSPPPLIPEMQIIKQSEEAADLLNSTVQPSALQKLECMPPQSISNVDKSMPFLRFSNPQTNSLLEVRFPEEHKKFTSSFILQSNSQGDDIKLSYNREDHELENQNNLKPIEYEVKKEELKEDIFPQVVCQTDDLSKLDENMQVTGSVNAEKIELKPCSSISVVTIPTSDDSSKMSKKFTDEPTEKASQGVHEARQVHDEASEAIYREMGSEQLLDSLSSNLLKLLEVRINEVVSMHSESTKVTSSKKKSSQTDFRDLDELSLSELEKLQHLETNTTRKIIKPAISSQSDTDSAKTEPSPRLLPIPPISVPYKVVKNAIIQVDTYTDKNPEEKQKFTFPRFLRPCPSFCNEAEDIQSIKKKVRKDLLGETITKVRSLDSVKDHPMTTSPLMSRLQKKPPPLHLKLGTSGESIQIEYWDSDQMSEGEIGYIFTSNSYSSGEIKPRPLKPKDQNEEKSSRASCSFLTDEEFIAGLRQFQDENLPDQTSPVESENSKESSVYNESETTPETTTSETPSTSDTSDSEYN</sequence>
<feature type="region of interest" description="Disordered" evidence="1">
    <location>
        <begin position="68"/>
        <end position="92"/>
    </location>
</feature>
<proteinExistence type="predicted"/>
<name>A0A8I6S248_CIMLE</name>
<feature type="compositionally biased region" description="Polar residues" evidence="1">
    <location>
        <begin position="1736"/>
        <end position="1754"/>
    </location>
</feature>